<organism evidence="1 2">
    <name type="scientific">Cetraspora pellucida</name>
    <dbReference type="NCBI Taxonomy" id="1433469"/>
    <lineage>
        <taxon>Eukaryota</taxon>
        <taxon>Fungi</taxon>
        <taxon>Fungi incertae sedis</taxon>
        <taxon>Mucoromycota</taxon>
        <taxon>Glomeromycotina</taxon>
        <taxon>Glomeromycetes</taxon>
        <taxon>Diversisporales</taxon>
        <taxon>Gigasporaceae</taxon>
        <taxon>Cetraspora</taxon>
    </lineage>
</organism>
<dbReference type="Proteomes" id="UP000789759">
    <property type="component" value="Unassembled WGS sequence"/>
</dbReference>
<keyword evidence="2" id="KW-1185">Reference proteome</keyword>
<feature type="non-terminal residue" evidence="1">
    <location>
        <position position="221"/>
    </location>
</feature>
<dbReference type="AlphaFoldDB" id="A0A9N9DNS4"/>
<reference evidence="1" key="1">
    <citation type="submission" date="2021-06" db="EMBL/GenBank/DDBJ databases">
        <authorList>
            <person name="Kallberg Y."/>
            <person name="Tangrot J."/>
            <person name="Rosling A."/>
        </authorList>
    </citation>
    <scope>NUCLEOTIDE SEQUENCE</scope>
    <source>
        <strain evidence="1">FL966</strain>
    </source>
</reference>
<sequence>MLKEESKLDERNKDSLVSVDSPCISIPMVPSNLESNKLEPKEEVKNKKSNVKALLEEVLTDYDTLSWKVNQEKEIKPYTSAALEPEDLVLDLTENYSFKKDEQLGIKKDEHIRIEKVESYLVDSVLVEGLEGYSNSDDNVDTALKKIHRRNSKPKIVIDCESLHEACKKWKEKSRDQRPRGEKNGIVKVTVYNTKLTQVFPLNPGIVNSVLNDGPKGKKKQ</sequence>
<evidence type="ECO:0000313" key="2">
    <source>
        <dbReference type="Proteomes" id="UP000789759"/>
    </source>
</evidence>
<accession>A0A9N9DNS4</accession>
<evidence type="ECO:0000313" key="1">
    <source>
        <dbReference type="EMBL" id="CAG8642558.1"/>
    </source>
</evidence>
<proteinExistence type="predicted"/>
<name>A0A9N9DNS4_9GLOM</name>
<comment type="caution">
    <text evidence="1">The sequence shown here is derived from an EMBL/GenBank/DDBJ whole genome shotgun (WGS) entry which is preliminary data.</text>
</comment>
<gene>
    <name evidence="1" type="ORF">CPELLU_LOCUS8929</name>
</gene>
<protein>
    <submittedName>
        <fullName evidence="1">4281_t:CDS:1</fullName>
    </submittedName>
</protein>
<dbReference type="EMBL" id="CAJVQA010006554">
    <property type="protein sequence ID" value="CAG8642558.1"/>
    <property type="molecule type" value="Genomic_DNA"/>
</dbReference>